<dbReference type="Pfam" id="PF05626">
    <property type="entry name" value="DUF790"/>
    <property type="match status" value="1"/>
</dbReference>
<evidence type="ECO:0000313" key="1">
    <source>
        <dbReference type="EMBL" id="EHC12947.1"/>
    </source>
</evidence>
<accession>G6FUL7</accession>
<dbReference type="PATRIC" id="fig|741277.3.peg.2115"/>
<dbReference type="EMBL" id="AGIZ01000007">
    <property type="protein sequence ID" value="EHC12947.1"/>
    <property type="molecule type" value="Genomic_DNA"/>
</dbReference>
<dbReference type="PANTHER" id="PTHR39640:SF1">
    <property type="entry name" value="DUF790 FAMILY PROTEIN"/>
    <property type="match status" value="1"/>
</dbReference>
<name>G6FUL7_9CYAN</name>
<dbReference type="InterPro" id="IPR008508">
    <property type="entry name" value="Bax1"/>
</dbReference>
<dbReference type="PIRSF" id="PIRSF019435">
    <property type="entry name" value="UCP019435"/>
    <property type="match status" value="1"/>
</dbReference>
<dbReference type="PANTHER" id="PTHR39640">
    <property type="entry name" value="VNG6129C"/>
    <property type="match status" value="1"/>
</dbReference>
<organism evidence="1 2">
    <name type="scientific">Fischerella thermalis JSC-11</name>
    <dbReference type="NCBI Taxonomy" id="741277"/>
    <lineage>
        <taxon>Bacteria</taxon>
        <taxon>Bacillati</taxon>
        <taxon>Cyanobacteriota</taxon>
        <taxon>Cyanophyceae</taxon>
        <taxon>Nostocales</taxon>
        <taxon>Hapalosiphonaceae</taxon>
        <taxon>Fischerella</taxon>
    </lineage>
</organism>
<dbReference type="Proteomes" id="UP000004344">
    <property type="component" value="Unassembled WGS sequence"/>
</dbReference>
<keyword evidence="2" id="KW-1185">Reference proteome</keyword>
<dbReference type="AlphaFoldDB" id="G6FUL7"/>
<comment type="caution">
    <text evidence="1">The sequence shown here is derived from an EMBL/GenBank/DDBJ whole genome shotgun (WGS) entry which is preliminary data.</text>
</comment>
<gene>
    <name evidence="1" type="ORF">FJSC11DRAFT_2564</name>
</gene>
<dbReference type="RefSeq" id="WP_009457243.1">
    <property type="nucleotide sequence ID" value="NZ_AGIZ01000007.1"/>
</dbReference>
<sequence>MLPTDLLHHHQNGEEIIPKRLKLDSKNIELANELISSFQEAVGKTQGTLERQLLELEGDTTDYKVKRGLAYLLKSGFCTFEVISPLEPQMLRERVFALAAKSVPSPELTQVTLKNIADNLTQELGREILPQQVRDGLYADLSENRILTNFEPPKPEELLHRYNLSQVQGVFYRASQLVLNAHRNVPGEYKLLFRYLKLFQLMAYIEGDADHGFTITIDGPTSLFNPSTRYGLAIAKLIPALLHVTKWSLSATLQVRDFYTETWKTGRFTLNSECGLVTHYPPGKPYDSMIEASFADKWNALKSCWALEREVDLIPIPGSVMIPDFRLVHPDGRSFLLEIIGYWRPEYLQKKFAQVRRAQCDNLILAISERLNLDKVGVKLNDVPARIVWFKDKLLPKSILAVIE</sequence>
<protein>
    <recommendedName>
        <fullName evidence="3">DUF790 family protein</fullName>
    </recommendedName>
</protein>
<dbReference type="GeneID" id="35799086"/>
<proteinExistence type="predicted"/>
<reference evidence="1 2" key="1">
    <citation type="submission" date="2011-09" db="EMBL/GenBank/DDBJ databases">
        <title>The draft genome of Fischerella sp. JSC-11.</title>
        <authorList>
            <consortium name="US DOE Joint Genome Institute (JGI-PGF)"/>
            <person name="Lucas S."/>
            <person name="Han J."/>
            <person name="Lapidus A."/>
            <person name="Cheng J.-F."/>
            <person name="Goodwin L."/>
            <person name="Pitluck S."/>
            <person name="Peters L."/>
            <person name="Land M.L."/>
            <person name="Hauser L."/>
            <person name="Sarkisova S."/>
            <person name="Bryant D.A."/>
            <person name="Brown I."/>
            <person name="Woyke T.J."/>
        </authorList>
    </citation>
    <scope>NUCLEOTIDE SEQUENCE [LARGE SCALE GENOMIC DNA]</scope>
    <source>
        <strain evidence="1 2">JSC-11</strain>
    </source>
</reference>
<evidence type="ECO:0000313" key="2">
    <source>
        <dbReference type="Proteomes" id="UP000004344"/>
    </source>
</evidence>
<evidence type="ECO:0008006" key="3">
    <source>
        <dbReference type="Google" id="ProtNLM"/>
    </source>
</evidence>